<feature type="region of interest" description="Disordered" evidence="1">
    <location>
        <begin position="71"/>
        <end position="92"/>
    </location>
</feature>
<dbReference type="Proteomes" id="UP000053800">
    <property type="component" value="Unassembled WGS sequence"/>
</dbReference>
<accession>A0ABR5B4V2</accession>
<evidence type="ECO:0000313" key="2">
    <source>
        <dbReference type="EMBL" id="KIR58599.1"/>
    </source>
</evidence>
<keyword evidence="3" id="KW-1185">Reference proteome</keyword>
<feature type="compositionally biased region" description="Basic residues" evidence="1">
    <location>
        <begin position="348"/>
        <end position="361"/>
    </location>
</feature>
<feature type="region of interest" description="Disordered" evidence="1">
    <location>
        <begin position="346"/>
        <end position="368"/>
    </location>
</feature>
<evidence type="ECO:0000313" key="3">
    <source>
        <dbReference type="Proteomes" id="UP000053800"/>
    </source>
</evidence>
<dbReference type="EMBL" id="KN848904">
    <property type="protein sequence ID" value="KIR58599.1"/>
    <property type="molecule type" value="Genomic_DNA"/>
</dbReference>
<organism evidence="2 3">
    <name type="scientific">Cryptococcus bacillisporus CA1873</name>
    <dbReference type="NCBI Taxonomy" id="1296111"/>
    <lineage>
        <taxon>Eukaryota</taxon>
        <taxon>Fungi</taxon>
        <taxon>Dikarya</taxon>
        <taxon>Basidiomycota</taxon>
        <taxon>Agaricomycotina</taxon>
        <taxon>Tremellomycetes</taxon>
        <taxon>Tremellales</taxon>
        <taxon>Cryptococcaceae</taxon>
        <taxon>Cryptococcus</taxon>
        <taxon>Cryptococcus gattii species complex</taxon>
    </lineage>
</organism>
<protein>
    <submittedName>
        <fullName evidence="2">Uncharacterized protein</fullName>
    </submittedName>
</protein>
<sequence>MSPLTPESINFGFIIPPCDHRLSCASSSASNIQPINTDVDSCYSQFVRSFAGSASLFPNSRLLPDPRPIARSTLKRQEPSPSPSPTPSFHMDKDISAMAQPPVSIKLHRELLITGEPRGDSISPQYHIEQSPLPEQNSDVNRVDRQLQYLVDPRLKLYPFVLPPNLWEEPTSEGVVQSDQEIQQASRSIVPFSLSTLNVPINTHSTYSPSQSPPSPSTSVTPLIIQNPHFSDPRMGKHRIPSALLNRPLNESLHLSSIIPYPGEPKGGCIIVRNYQGKLRSCYGIEAEDAAMRRKKAAILQMSSTHTPSMMTSKKARAHPRTALIKRIPSQEAELRAQVARTLIPRGHGTKRGPRGPRMRSKVVEGRA</sequence>
<name>A0ABR5B4V2_CRYGA</name>
<evidence type="ECO:0000256" key="1">
    <source>
        <dbReference type="SAM" id="MobiDB-lite"/>
    </source>
</evidence>
<gene>
    <name evidence="2" type="ORF">I314_05438</name>
</gene>
<proteinExistence type="predicted"/>
<reference evidence="2 3" key="1">
    <citation type="submission" date="2015-01" db="EMBL/GenBank/DDBJ databases">
        <title>The Genome Sequence of Cryptococcus gattii CA1873.</title>
        <authorList>
            <consortium name="The Broad Institute Genomics Platform"/>
            <person name="Cuomo C."/>
            <person name="Litvintseva A."/>
            <person name="Chen Y."/>
            <person name="Heitman J."/>
            <person name="Sun S."/>
            <person name="Springer D."/>
            <person name="Dromer F."/>
            <person name="Young S."/>
            <person name="Zeng Q."/>
            <person name="Gargeya S."/>
            <person name="Abouelleil A."/>
            <person name="Alvarado L."/>
            <person name="Chapman S.B."/>
            <person name="Gainer-Dewar J."/>
            <person name="Goldberg J."/>
            <person name="Griggs A."/>
            <person name="Gujja S."/>
            <person name="Hansen M."/>
            <person name="Howarth C."/>
            <person name="Imamovic A."/>
            <person name="Larimer J."/>
            <person name="Murphy C."/>
            <person name="Naylor J."/>
            <person name="Pearson M."/>
            <person name="Priest M."/>
            <person name="Roberts A."/>
            <person name="Saif S."/>
            <person name="Shea T."/>
            <person name="Sykes S."/>
            <person name="Wortman J."/>
            <person name="Nusbaum C."/>
            <person name="Birren B."/>
        </authorList>
    </citation>
    <scope>NUCLEOTIDE SEQUENCE [LARGE SCALE GENOMIC DNA]</scope>
    <source>
        <strain evidence="2 3">CA1873</strain>
    </source>
</reference>